<keyword evidence="3" id="KW-0067">ATP-binding</keyword>
<keyword evidence="2" id="KW-0378">Hydrolase</keyword>
<dbReference type="InterPro" id="IPR024432">
    <property type="entry name" value="Put_RecE_PDDEXK-like_dom"/>
</dbReference>
<keyword evidence="2" id="KW-0347">Helicase</keyword>
<dbReference type="GO" id="GO:0004386">
    <property type="term" value="F:helicase activity"/>
    <property type="evidence" value="ECO:0007669"/>
    <property type="project" value="UniProtKB-KW"/>
</dbReference>
<dbReference type="Proteomes" id="UP000051733">
    <property type="component" value="Unassembled WGS sequence"/>
</dbReference>
<dbReference type="EMBL" id="AYYY01000043">
    <property type="protein sequence ID" value="KRM61049.1"/>
    <property type="molecule type" value="Genomic_DNA"/>
</dbReference>
<dbReference type="RefSeq" id="WP_057779486.1">
    <property type="nucleotide sequence ID" value="NZ_AYYY01000043.1"/>
</dbReference>
<accession>A0A0R2ABJ5</accession>
<evidence type="ECO:0000256" key="3">
    <source>
        <dbReference type="ARBA" id="ARBA00022840"/>
    </source>
</evidence>
<dbReference type="InterPro" id="IPR011604">
    <property type="entry name" value="PDDEXK-like_dom_sf"/>
</dbReference>
<dbReference type="InterPro" id="IPR016974">
    <property type="entry name" value="Uncharacterised_phage-assoc"/>
</dbReference>
<name>A0A0R2ABJ5_9LACO</name>
<dbReference type="OrthoDB" id="2212578at2"/>
<dbReference type="Pfam" id="PF12684">
    <property type="entry name" value="DUF3799"/>
    <property type="match status" value="1"/>
</dbReference>
<keyword evidence="6" id="KW-1185">Reference proteome</keyword>
<evidence type="ECO:0000313" key="6">
    <source>
        <dbReference type="Proteomes" id="UP000051733"/>
    </source>
</evidence>
<gene>
    <name evidence="5" type="ORF">FC26_GL002266</name>
</gene>
<organism evidence="5 6">
    <name type="scientific">Paucilactobacillus vaccinostercus DSM 20634</name>
    <dbReference type="NCBI Taxonomy" id="1423813"/>
    <lineage>
        <taxon>Bacteria</taxon>
        <taxon>Bacillati</taxon>
        <taxon>Bacillota</taxon>
        <taxon>Bacilli</taxon>
        <taxon>Lactobacillales</taxon>
        <taxon>Lactobacillaceae</taxon>
        <taxon>Paucilactobacillus</taxon>
    </lineage>
</organism>
<evidence type="ECO:0000256" key="2">
    <source>
        <dbReference type="ARBA" id="ARBA00022806"/>
    </source>
</evidence>
<dbReference type="STRING" id="1423813.FC26_GL002266"/>
<feature type="domain" description="Putative exodeoxyribonuclease 8 PDDEXK-like" evidence="4">
    <location>
        <begin position="19"/>
        <end position="252"/>
    </location>
</feature>
<keyword evidence="1" id="KW-0547">Nucleotide-binding</keyword>
<proteinExistence type="predicted"/>
<evidence type="ECO:0000259" key="4">
    <source>
        <dbReference type="Pfam" id="PF12684"/>
    </source>
</evidence>
<protein>
    <recommendedName>
        <fullName evidence="4">Putative exodeoxyribonuclease 8 PDDEXK-like domain-containing protein</fullName>
    </recommendedName>
</protein>
<sequence length="267" mass="31138">MKLNKQNYYSQATSWDYWSTSQFKDFENCEAAALAKLRDEWQPTSNPEALLVGNYLHSYYESPEAHRDFIEENHDHIIAKAGKYKGQPKAAYKQADMMIKTLDDDDFFKMVYQGEKEVPVSGTLGGVDWKGKLDCLNLDKGYFCDLKTVDDIHKRHWNDYYKQWQSFVEDRGYVLQMAVYRELIKQVYGVTCEPFIFAVSKQTPPDKLAINIDPMRYQDELDRIDRQIEHFEAVKTGQEKPVACGTCEYCRSHKQLEGFVEVGDLID</sequence>
<evidence type="ECO:0000256" key="1">
    <source>
        <dbReference type="ARBA" id="ARBA00022741"/>
    </source>
</evidence>
<dbReference type="Gene3D" id="3.90.320.10">
    <property type="match status" value="1"/>
</dbReference>
<evidence type="ECO:0000313" key="5">
    <source>
        <dbReference type="EMBL" id="KRM61049.1"/>
    </source>
</evidence>
<dbReference type="GO" id="GO:0005524">
    <property type="term" value="F:ATP binding"/>
    <property type="evidence" value="ECO:0007669"/>
    <property type="project" value="UniProtKB-KW"/>
</dbReference>
<dbReference type="PATRIC" id="fig|1423813.3.peg.2308"/>
<dbReference type="AlphaFoldDB" id="A0A0R2ABJ5"/>
<reference evidence="5 6" key="1">
    <citation type="journal article" date="2015" name="Genome Announc.">
        <title>Expanding the biotechnology potential of lactobacilli through comparative genomics of 213 strains and associated genera.</title>
        <authorList>
            <person name="Sun Z."/>
            <person name="Harris H.M."/>
            <person name="McCann A."/>
            <person name="Guo C."/>
            <person name="Argimon S."/>
            <person name="Zhang W."/>
            <person name="Yang X."/>
            <person name="Jeffery I.B."/>
            <person name="Cooney J.C."/>
            <person name="Kagawa T.F."/>
            <person name="Liu W."/>
            <person name="Song Y."/>
            <person name="Salvetti E."/>
            <person name="Wrobel A."/>
            <person name="Rasinkangas P."/>
            <person name="Parkhill J."/>
            <person name="Rea M.C."/>
            <person name="O'Sullivan O."/>
            <person name="Ritari J."/>
            <person name="Douillard F.P."/>
            <person name="Paul Ross R."/>
            <person name="Yang R."/>
            <person name="Briner A.E."/>
            <person name="Felis G.E."/>
            <person name="de Vos W.M."/>
            <person name="Barrangou R."/>
            <person name="Klaenhammer T.R."/>
            <person name="Caufield P.W."/>
            <person name="Cui Y."/>
            <person name="Zhang H."/>
            <person name="O'Toole P.W."/>
        </authorList>
    </citation>
    <scope>NUCLEOTIDE SEQUENCE [LARGE SCALE GENOMIC DNA]</scope>
    <source>
        <strain evidence="5 6">DSM 20634</strain>
    </source>
</reference>
<comment type="caution">
    <text evidence="5">The sequence shown here is derived from an EMBL/GenBank/DDBJ whole genome shotgun (WGS) entry which is preliminary data.</text>
</comment>
<dbReference type="PIRSF" id="PIRSF031475">
    <property type="entry name" value="UCP031475"/>
    <property type="match status" value="1"/>
</dbReference>